<dbReference type="EC" id="3.1.3.16" evidence="3"/>
<dbReference type="PANTHER" id="PTHR13832">
    <property type="entry name" value="PROTEIN PHOSPHATASE 2C"/>
    <property type="match status" value="1"/>
</dbReference>
<sequence>MFLLSKPAFPDGDLTKILTETFLDVDDAFIKTGKSDGSTVNVCVFSGRGPGANVTCANAGDSRSVLVRRDGSFVEMSIDHKPNDPGETKRITDLGGSVVYWGRWRVQSVLAVSRAVGDAALMPYITAKPDVISHTVSEDDLCVVTASDGVFDVMDNAAVAKFVVEQCNVSENDGKLDDDLLKYVGRKLCVEAGKLMSGDNVTAVVTSLQ</sequence>
<dbReference type="InterPro" id="IPR015655">
    <property type="entry name" value="PP2C"/>
</dbReference>
<dbReference type="PROSITE" id="PS51746">
    <property type="entry name" value="PPM_2"/>
    <property type="match status" value="1"/>
</dbReference>
<reference evidence="12 13" key="1">
    <citation type="journal article" date="2023" name="Commun. Biol.">
        <title>Genome analysis of Parmales, the sister group of diatoms, reveals the evolutionary specialization of diatoms from phago-mixotrophs to photoautotrophs.</title>
        <authorList>
            <person name="Ban H."/>
            <person name="Sato S."/>
            <person name="Yoshikawa S."/>
            <person name="Yamada K."/>
            <person name="Nakamura Y."/>
            <person name="Ichinomiya M."/>
            <person name="Sato N."/>
            <person name="Blanc-Mathieu R."/>
            <person name="Endo H."/>
            <person name="Kuwata A."/>
            <person name="Ogata H."/>
        </authorList>
    </citation>
    <scope>NUCLEOTIDE SEQUENCE [LARGE SCALE GENOMIC DNA]</scope>
</reference>
<evidence type="ECO:0000256" key="4">
    <source>
        <dbReference type="ARBA" id="ARBA00022723"/>
    </source>
</evidence>
<dbReference type="Pfam" id="PF00481">
    <property type="entry name" value="PP2C"/>
    <property type="match status" value="1"/>
</dbReference>
<evidence type="ECO:0000256" key="6">
    <source>
        <dbReference type="ARBA" id="ARBA00022842"/>
    </source>
</evidence>
<feature type="domain" description="PPM-type phosphatase" evidence="11">
    <location>
        <begin position="1"/>
        <end position="208"/>
    </location>
</feature>
<keyword evidence="5" id="KW-0378">Hydrolase</keyword>
<organism evidence="12 13">
    <name type="scientific">Tetraparma gracilis</name>
    <dbReference type="NCBI Taxonomy" id="2962635"/>
    <lineage>
        <taxon>Eukaryota</taxon>
        <taxon>Sar</taxon>
        <taxon>Stramenopiles</taxon>
        <taxon>Ochrophyta</taxon>
        <taxon>Bolidophyceae</taxon>
        <taxon>Parmales</taxon>
        <taxon>Triparmaceae</taxon>
        <taxon>Tetraparma</taxon>
    </lineage>
</organism>
<protein>
    <recommendedName>
        <fullName evidence="3">protein-serine/threonine phosphatase</fullName>
        <ecNumber evidence="3">3.1.3.16</ecNumber>
    </recommendedName>
</protein>
<dbReference type="SUPFAM" id="SSF81606">
    <property type="entry name" value="PP2C-like"/>
    <property type="match status" value="1"/>
</dbReference>
<keyword evidence="4" id="KW-0479">Metal-binding</keyword>
<evidence type="ECO:0000256" key="3">
    <source>
        <dbReference type="ARBA" id="ARBA00013081"/>
    </source>
</evidence>
<dbReference type="CDD" id="cd00143">
    <property type="entry name" value="PP2Cc"/>
    <property type="match status" value="1"/>
</dbReference>
<dbReference type="EMBL" id="BRYB01003173">
    <property type="protein sequence ID" value="GMI31997.1"/>
    <property type="molecule type" value="Genomic_DNA"/>
</dbReference>
<dbReference type="Proteomes" id="UP001165060">
    <property type="component" value="Unassembled WGS sequence"/>
</dbReference>
<evidence type="ECO:0000256" key="5">
    <source>
        <dbReference type="ARBA" id="ARBA00022801"/>
    </source>
</evidence>
<evidence type="ECO:0000256" key="2">
    <source>
        <dbReference type="ARBA" id="ARBA00006702"/>
    </source>
</evidence>
<evidence type="ECO:0000256" key="1">
    <source>
        <dbReference type="ARBA" id="ARBA00001936"/>
    </source>
</evidence>
<keyword evidence="13" id="KW-1185">Reference proteome</keyword>
<accession>A0ABQ6MRZ9</accession>
<proteinExistence type="inferred from homology"/>
<comment type="similarity">
    <text evidence="2">Belongs to the PP2C family.</text>
</comment>
<evidence type="ECO:0000313" key="13">
    <source>
        <dbReference type="Proteomes" id="UP001165060"/>
    </source>
</evidence>
<keyword evidence="7" id="KW-0904">Protein phosphatase</keyword>
<keyword evidence="6" id="KW-0460">Magnesium</keyword>
<comment type="catalytic activity">
    <reaction evidence="10">
        <text>O-phospho-L-threonyl-[protein] + H2O = L-threonyl-[protein] + phosphate</text>
        <dbReference type="Rhea" id="RHEA:47004"/>
        <dbReference type="Rhea" id="RHEA-COMP:11060"/>
        <dbReference type="Rhea" id="RHEA-COMP:11605"/>
        <dbReference type="ChEBI" id="CHEBI:15377"/>
        <dbReference type="ChEBI" id="CHEBI:30013"/>
        <dbReference type="ChEBI" id="CHEBI:43474"/>
        <dbReference type="ChEBI" id="CHEBI:61977"/>
        <dbReference type="EC" id="3.1.3.16"/>
    </reaction>
</comment>
<keyword evidence="8" id="KW-0464">Manganese</keyword>
<evidence type="ECO:0000259" key="11">
    <source>
        <dbReference type="PROSITE" id="PS51746"/>
    </source>
</evidence>
<gene>
    <name evidence="12" type="ORF">TeGR_g14102</name>
</gene>
<evidence type="ECO:0000256" key="8">
    <source>
        <dbReference type="ARBA" id="ARBA00023211"/>
    </source>
</evidence>
<comment type="caution">
    <text evidence="12">The sequence shown here is derived from an EMBL/GenBank/DDBJ whole genome shotgun (WGS) entry which is preliminary data.</text>
</comment>
<evidence type="ECO:0000256" key="9">
    <source>
        <dbReference type="ARBA" id="ARBA00047761"/>
    </source>
</evidence>
<comment type="cofactor">
    <cofactor evidence="1">
        <name>Mn(2+)</name>
        <dbReference type="ChEBI" id="CHEBI:29035"/>
    </cofactor>
</comment>
<dbReference type="SMART" id="SM00332">
    <property type="entry name" value="PP2Cc"/>
    <property type="match status" value="1"/>
</dbReference>
<evidence type="ECO:0000256" key="7">
    <source>
        <dbReference type="ARBA" id="ARBA00022912"/>
    </source>
</evidence>
<dbReference type="PANTHER" id="PTHR13832:SF803">
    <property type="entry name" value="PROTEIN PHOSPHATASE 1G"/>
    <property type="match status" value="1"/>
</dbReference>
<dbReference type="InterPro" id="IPR036457">
    <property type="entry name" value="PPM-type-like_dom_sf"/>
</dbReference>
<dbReference type="Gene3D" id="3.60.40.10">
    <property type="entry name" value="PPM-type phosphatase domain"/>
    <property type="match status" value="1"/>
</dbReference>
<name>A0ABQ6MRZ9_9STRA</name>
<evidence type="ECO:0000313" key="12">
    <source>
        <dbReference type="EMBL" id="GMI31997.1"/>
    </source>
</evidence>
<dbReference type="InterPro" id="IPR001932">
    <property type="entry name" value="PPM-type_phosphatase-like_dom"/>
</dbReference>
<evidence type="ECO:0000256" key="10">
    <source>
        <dbReference type="ARBA" id="ARBA00048336"/>
    </source>
</evidence>
<comment type="catalytic activity">
    <reaction evidence="9">
        <text>O-phospho-L-seryl-[protein] + H2O = L-seryl-[protein] + phosphate</text>
        <dbReference type="Rhea" id="RHEA:20629"/>
        <dbReference type="Rhea" id="RHEA-COMP:9863"/>
        <dbReference type="Rhea" id="RHEA-COMP:11604"/>
        <dbReference type="ChEBI" id="CHEBI:15377"/>
        <dbReference type="ChEBI" id="CHEBI:29999"/>
        <dbReference type="ChEBI" id="CHEBI:43474"/>
        <dbReference type="ChEBI" id="CHEBI:83421"/>
        <dbReference type="EC" id="3.1.3.16"/>
    </reaction>
</comment>